<evidence type="ECO:0008006" key="3">
    <source>
        <dbReference type="Google" id="ProtNLM"/>
    </source>
</evidence>
<sequence length="350" mass="40280">MKKLFFSFIILIFISCSIPLPKKLPVVENLTYSIPLGDTLMTVLEVATDHPERISVRGDTVFGYTQHEKWINASHLKSDTIKISINIEELLPEEWIDTSRDSTYFTSSVNKVHNFVRFWGKVPYTTGGRLIHRMYSSGRLIYLDTVEVFFNRRDFLDTLYTYSVNDFPIGDYYHEIEVQIDSGQTFVDSLEAYSMVAFQAKLTGDRVMTVVKEQELPFSPPSSSPTNMINWVRLNLDIWNRLPISSNFILLLYDSLNNIVFSDTFLLAQVPKDSLGRSQGDGVYSNLNLDITHELDSLFKYSTFKFKGRFEIPAPQDEDVFVTPEDFIRVNGALQVNIDFDPYYLPNNGE</sequence>
<dbReference type="PROSITE" id="PS51257">
    <property type="entry name" value="PROKAR_LIPOPROTEIN"/>
    <property type="match status" value="1"/>
</dbReference>
<dbReference type="Proteomes" id="UP000053467">
    <property type="component" value="Unassembled WGS sequence"/>
</dbReference>
<comment type="caution">
    <text evidence="1">The sequence shown here is derived from an EMBL/GenBank/DDBJ whole genome shotgun (WGS) entry which is preliminary data.</text>
</comment>
<accession>A0A101HZG4</accession>
<protein>
    <recommendedName>
        <fullName evidence="3">Lipoprotein</fullName>
    </recommendedName>
</protein>
<organism evidence="1 2">
    <name type="scientific">candidate division TA06 bacterium 34_109</name>
    <dbReference type="NCBI Taxonomy" id="1635277"/>
    <lineage>
        <taxon>Bacteria</taxon>
        <taxon>Bacteria division TA06</taxon>
    </lineage>
</organism>
<evidence type="ECO:0000313" key="2">
    <source>
        <dbReference type="Proteomes" id="UP000053467"/>
    </source>
</evidence>
<evidence type="ECO:0000313" key="1">
    <source>
        <dbReference type="EMBL" id="KUK86226.1"/>
    </source>
</evidence>
<name>A0A101HZG4_UNCT6</name>
<gene>
    <name evidence="1" type="ORF">XE03_1657</name>
</gene>
<dbReference type="EMBL" id="LGGX01000025">
    <property type="protein sequence ID" value="KUK86226.1"/>
    <property type="molecule type" value="Genomic_DNA"/>
</dbReference>
<reference evidence="2" key="1">
    <citation type="journal article" date="2015" name="MBio">
        <title>Genome-Resolved Metagenomic Analysis Reveals Roles for Candidate Phyla and Other Microbial Community Members in Biogeochemical Transformations in Oil Reservoirs.</title>
        <authorList>
            <person name="Hu P."/>
            <person name="Tom L."/>
            <person name="Singh A."/>
            <person name="Thomas B.C."/>
            <person name="Baker B.J."/>
            <person name="Piceno Y.M."/>
            <person name="Andersen G.L."/>
            <person name="Banfield J.F."/>
        </authorList>
    </citation>
    <scope>NUCLEOTIDE SEQUENCE [LARGE SCALE GENOMIC DNA]</scope>
</reference>
<dbReference type="AlphaFoldDB" id="A0A101HZG4"/>
<proteinExistence type="predicted"/>